<evidence type="ECO:0000313" key="3">
    <source>
        <dbReference type="EMBL" id="SFK11754.1"/>
    </source>
</evidence>
<evidence type="ECO:0000256" key="1">
    <source>
        <dbReference type="SAM" id="MobiDB-lite"/>
    </source>
</evidence>
<sequence>MSFLSGLKKDPRNSPQVSTGAVRSAPGGDRRIWPRMSWGNLLVVFMRLLAMVWIAQALAQWSAVLLPSQPLFDKVSQLWGGAVIFFAVLDPVAAVGLWLATPWGGVLWLFSAIAQILVAAAVPGFFSIMWIVANIVLIVVYFGLTWQAGHIDPASGAPR</sequence>
<feature type="region of interest" description="Disordered" evidence="1">
    <location>
        <begin position="1"/>
        <end position="26"/>
    </location>
</feature>
<dbReference type="Proteomes" id="UP000198755">
    <property type="component" value="Unassembled WGS sequence"/>
</dbReference>
<protein>
    <recommendedName>
        <fullName evidence="5">DoxX-like family protein</fullName>
    </recommendedName>
</protein>
<gene>
    <name evidence="3" type="ORF">SAMN05444581_102192</name>
</gene>
<keyword evidence="2" id="KW-0812">Transmembrane</keyword>
<evidence type="ECO:0000313" key="4">
    <source>
        <dbReference type="Proteomes" id="UP000198755"/>
    </source>
</evidence>
<feature type="transmembrane region" description="Helical" evidence="2">
    <location>
        <begin position="128"/>
        <end position="149"/>
    </location>
</feature>
<dbReference type="EMBL" id="FOSN01000002">
    <property type="protein sequence ID" value="SFK11754.1"/>
    <property type="molecule type" value="Genomic_DNA"/>
</dbReference>
<feature type="transmembrane region" description="Helical" evidence="2">
    <location>
        <begin position="38"/>
        <end position="58"/>
    </location>
</feature>
<feature type="transmembrane region" description="Helical" evidence="2">
    <location>
        <begin position="78"/>
        <end position="99"/>
    </location>
</feature>
<dbReference type="RefSeq" id="WP_091678207.1">
    <property type="nucleotide sequence ID" value="NZ_FOSN01000002.1"/>
</dbReference>
<dbReference type="STRING" id="1612308.SAMN05444581_102192"/>
<dbReference type="OrthoDB" id="7843623at2"/>
<dbReference type="Pfam" id="PF19660">
    <property type="entry name" value="DUF6163"/>
    <property type="match status" value="1"/>
</dbReference>
<dbReference type="AlphaFoldDB" id="A0A1I3WW60"/>
<evidence type="ECO:0000256" key="2">
    <source>
        <dbReference type="SAM" id="Phobius"/>
    </source>
</evidence>
<keyword evidence="2" id="KW-1133">Transmembrane helix</keyword>
<reference evidence="3 4" key="1">
    <citation type="submission" date="2016-10" db="EMBL/GenBank/DDBJ databases">
        <authorList>
            <person name="de Groot N.N."/>
        </authorList>
    </citation>
    <scope>NUCLEOTIDE SEQUENCE [LARGE SCALE GENOMIC DNA]</scope>
    <source>
        <strain evidence="3 4">NE2</strain>
    </source>
</reference>
<evidence type="ECO:0008006" key="5">
    <source>
        <dbReference type="Google" id="ProtNLM"/>
    </source>
</evidence>
<keyword evidence="4" id="KW-1185">Reference proteome</keyword>
<dbReference type="InterPro" id="IPR046161">
    <property type="entry name" value="DUF6163"/>
</dbReference>
<proteinExistence type="predicted"/>
<keyword evidence="2" id="KW-0472">Membrane</keyword>
<organism evidence="3 4">
    <name type="scientific">Methylocapsa palsarum</name>
    <dbReference type="NCBI Taxonomy" id="1612308"/>
    <lineage>
        <taxon>Bacteria</taxon>
        <taxon>Pseudomonadati</taxon>
        <taxon>Pseudomonadota</taxon>
        <taxon>Alphaproteobacteria</taxon>
        <taxon>Hyphomicrobiales</taxon>
        <taxon>Beijerinckiaceae</taxon>
        <taxon>Methylocapsa</taxon>
    </lineage>
</organism>
<accession>A0A1I3WW60</accession>
<name>A0A1I3WW60_9HYPH</name>
<feature type="transmembrane region" description="Helical" evidence="2">
    <location>
        <begin position="106"/>
        <end position="122"/>
    </location>
</feature>